<protein>
    <recommendedName>
        <fullName evidence="3">Glycosyl transferase family 3 domain-containing protein</fullName>
    </recommendedName>
</protein>
<gene>
    <name evidence="4" type="ORF">COT97_02385</name>
</gene>
<feature type="domain" description="Glycosyl transferase family 3" evidence="3">
    <location>
        <begin position="109"/>
        <end position="373"/>
    </location>
</feature>
<dbReference type="GO" id="GO:0004048">
    <property type="term" value="F:anthranilate phosphoribosyltransferase activity"/>
    <property type="evidence" value="ECO:0007669"/>
    <property type="project" value="InterPro"/>
</dbReference>
<proteinExistence type="predicted"/>
<dbReference type="Proteomes" id="UP000229901">
    <property type="component" value="Unassembled WGS sequence"/>
</dbReference>
<dbReference type="GO" id="GO:0000162">
    <property type="term" value="P:L-tryptophan biosynthetic process"/>
    <property type="evidence" value="ECO:0007669"/>
    <property type="project" value="InterPro"/>
</dbReference>
<dbReference type="InterPro" id="IPR000312">
    <property type="entry name" value="Glycosyl_Trfase_fam3"/>
</dbReference>
<keyword evidence="2" id="KW-0808">Transferase</keyword>
<name>A0A2H0V5C7_9BACT</name>
<keyword evidence="1" id="KW-0328">Glycosyltransferase</keyword>
<dbReference type="GO" id="GO:0005829">
    <property type="term" value="C:cytosol"/>
    <property type="evidence" value="ECO:0007669"/>
    <property type="project" value="TreeGrafter"/>
</dbReference>
<dbReference type="Pfam" id="PF00591">
    <property type="entry name" value="Glycos_transf_3"/>
    <property type="match status" value="1"/>
</dbReference>
<dbReference type="EMBL" id="PFAP01000011">
    <property type="protein sequence ID" value="PIR94314.1"/>
    <property type="molecule type" value="Genomic_DNA"/>
</dbReference>
<dbReference type="Gene3D" id="3.40.1030.10">
    <property type="entry name" value="Nucleoside phosphorylase/phosphoribosyltransferase catalytic domain"/>
    <property type="match status" value="1"/>
</dbReference>
<evidence type="ECO:0000256" key="2">
    <source>
        <dbReference type="ARBA" id="ARBA00022679"/>
    </source>
</evidence>
<reference evidence="5" key="1">
    <citation type="submission" date="2017-09" db="EMBL/GenBank/DDBJ databases">
        <title>Depth-based differentiation of microbial function through sediment-hosted aquifers and enrichment of novel symbionts in the deep terrestrial subsurface.</title>
        <authorList>
            <person name="Probst A.J."/>
            <person name="Ladd B."/>
            <person name="Jarett J.K."/>
            <person name="Geller-Mcgrath D.E."/>
            <person name="Sieber C.M.K."/>
            <person name="Emerson J.B."/>
            <person name="Anantharaman K."/>
            <person name="Thomas B.C."/>
            <person name="Malmstrom R."/>
            <person name="Stieglmeier M."/>
            <person name="Klingl A."/>
            <person name="Woyke T."/>
            <person name="Ryan C.M."/>
            <person name="Banfield J.F."/>
        </authorList>
    </citation>
    <scope>NUCLEOTIDE SEQUENCE [LARGE SCALE GENOMIC DNA]</scope>
</reference>
<comment type="caution">
    <text evidence="4">The sequence shown here is derived from an EMBL/GenBank/DDBJ whole genome shotgun (WGS) entry which is preliminary data.</text>
</comment>
<dbReference type="AlphaFoldDB" id="A0A2H0V5C7"/>
<dbReference type="SUPFAM" id="SSF52418">
    <property type="entry name" value="Nucleoside phosphorylase/phosphoribosyltransferase catalytic domain"/>
    <property type="match status" value="1"/>
</dbReference>
<evidence type="ECO:0000256" key="1">
    <source>
        <dbReference type="ARBA" id="ARBA00022676"/>
    </source>
</evidence>
<accession>A0A2H0V5C7</accession>
<sequence length="395" mass="43678">MSLDIKHVLKNHAYQNIPLRYEEAYQLGLYALKGCDGDLLAQIQSVAALSALHTYATYKWTWSKKAEELHGHRLPKNAAEQIAGVCAAIFEADIKMSEYGYLHPKVDFVMDNCGMGGDLIVTPNVSTLAALVASAAGIPMCKHGSPANADQGRYGSSDFVALICNINEYAQKREVEEMVERFGFGYTEALDTRYKKIHLQTHQIAELPHMNDIIGPITNPVDPRLMRRRVIGVNHLVNPGVVVEALMILNKRGITNFEHVMVIRGFVDNDHYRGMDELSICVGGTRVAELKDGQIHEYELRAQDFGLVPIPAESISPIGDKGQFSLAIIKGEVDGPVVDFVLANAALLFYLAGRSDDLAECYVMAKECYLSGKPYQNMLEVQKVIPKDVLRIVGS</sequence>
<dbReference type="InterPro" id="IPR035902">
    <property type="entry name" value="Nuc_phospho_transferase"/>
</dbReference>
<evidence type="ECO:0000313" key="5">
    <source>
        <dbReference type="Proteomes" id="UP000229901"/>
    </source>
</evidence>
<dbReference type="InterPro" id="IPR005940">
    <property type="entry name" value="Anthranilate_Pribosyl_Tfrase"/>
</dbReference>
<dbReference type="PANTHER" id="PTHR43285">
    <property type="entry name" value="ANTHRANILATE PHOSPHORIBOSYLTRANSFERASE"/>
    <property type="match status" value="1"/>
</dbReference>
<dbReference type="PANTHER" id="PTHR43285:SF2">
    <property type="entry name" value="ANTHRANILATE PHOSPHORIBOSYLTRANSFERASE"/>
    <property type="match status" value="1"/>
</dbReference>
<evidence type="ECO:0000313" key="4">
    <source>
        <dbReference type="EMBL" id="PIR94314.1"/>
    </source>
</evidence>
<evidence type="ECO:0000259" key="3">
    <source>
        <dbReference type="Pfam" id="PF00591"/>
    </source>
</evidence>
<organism evidence="4 5">
    <name type="scientific">Candidatus Falkowbacteria bacterium CG10_big_fil_rev_8_21_14_0_10_39_11</name>
    <dbReference type="NCBI Taxonomy" id="1974565"/>
    <lineage>
        <taxon>Bacteria</taxon>
        <taxon>Candidatus Falkowiibacteriota</taxon>
    </lineage>
</organism>